<dbReference type="GO" id="GO:0006302">
    <property type="term" value="P:double-strand break repair"/>
    <property type="evidence" value="ECO:0007669"/>
    <property type="project" value="InterPro"/>
</dbReference>
<dbReference type="InterPro" id="IPR038729">
    <property type="entry name" value="Rad50/SbcC_AAA"/>
</dbReference>
<dbReference type="RefSeq" id="WP_317721528.1">
    <property type="nucleotide sequence ID" value="NZ_JAWLVK010000001.1"/>
</dbReference>
<dbReference type="InterPro" id="IPR027417">
    <property type="entry name" value="P-loop_NTPase"/>
</dbReference>
<dbReference type="Proteomes" id="UP001186041">
    <property type="component" value="Unassembled WGS sequence"/>
</dbReference>
<dbReference type="AlphaFoldDB" id="A0AAE4V6U7"/>
<comment type="caution">
    <text evidence="3">The sequence shown here is derived from an EMBL/GenBank/DDBJ whole genome shotgun (WGS) entry which is preliminary data.</text>
</comment>
<sequence length="609" mass="66958">MWISRLRVTGGFLEGLDVRLESGLNVVIGARGAGKTTLLELIGHALGTSHADQKRHDAEVRRVRSMLGDGEVVLDIEDGDSSYRLVVDAEGGGRRPEFAEAALVLGQNELEAIASDADSRLRLIDFRAKSELGESDIGEIASITQQLFALGIEIREIEERISLRALLQSDLDNLTNEEKSLMSDASASLTTQREILRSLENSLLEVQSQQNVSEYAVNSIHDLTQTYARLLDQANRLVDIPLPPDDNTRVRPSLVEFHASVVSLNAHIDAASERLSQSRARRAAVELELRAQAEPIRSELNTAERGLGELTTKIRRVRAELERLDAEKVRSEELTVRYNSLHAERGRLLDSAEQANEELYLRRRDIANAVSQDLSSRITVTIEHLADARAFRDLLATSLQGSGMRYGSIADLFSKNLLPRQLLDFVERGDVDAASAATELSTDRVSRALDALRNSETLSALSIIQLDDMADFLLQDGSMQKSVETLSTGQKCAVTLPILLTEHARPLLLDQPEDHLDNAFLVDTVVVGLNKRSVSNAQTVIATHNANIPVLGSAAKVIQLVSDGRRGEVEVAGPYDAPAVVEAITNLMEGGEDAFRRRAEFYRDHGFDT</sequence>
<proteinExistence type="predicted"/>
<evidence type="ECO:0000256" key="1">
    <source>
        <dbReference type="SAM" id="Coils"/>
    </source>
</evidence>
<dbReference type="GO" id="GO:0016887">
    <property type="term" value="F:ATP hydrolysis activity"/>
    <property type="evidence" value="ECO:0007669"/>
    <property type="project" value="InterPro"/>
</dbReference>
<evidence type="ECO:0000313" key="3">
    <source>
        <dbReference type="EMBL" id="MDV7288796.1"/>
    </source>
</evidence>
<organism evidence="3 4">
    <name type="scientific">Mycolicibacterium fortuitum</name>
    <name type="common">Mycobacterium fortuitum</name>
    <dbReference type="NCBI Taxonomy" id="1766"/>
    <lineage>
        <taxon>Bacteria</taxon>
        <taxon>Bacillati</taxon>
        <taxon>Actinomycetota</taxon>
        <taxon>Actinomycetes</taxon>
        <taxon>Mycobacteriales</taxon>
        <taxon>Mycobacteriaceae</taxon>
        <taxon>Mycolicibacterium</taxon>
    </lineage>
</organism>
<evidence type="ECO:0000259" key="2">
    <source>
        <dbReference type="Pfam" id="PF13476"/>
    </source>
</evidence>
<reference evidence="3" key="1">
    <citation type="submission" date="2023-10" db="EMBL/GenBank/DDBJ databases">
        <title>Mycolicibacterium fortuitum clinical isolates causing pulmonary infections in humans.</title>
        <authorList>
            <person name="Mejia-Ponce P.M."/>
            <person name="Zenteno-Cuevas R."/>
            <person name="Licona-Cassani C."/>
        </authorList>
    </citation>
    <scope>NUCLEOTIDE SEQUENCE</scope>
    <source>
        <strain evidence="3">M8</strain>
    </source>
</reference>
<gene>
    <name evidence="3" type="ORF">R4485_01310</name>
</gene>
<dbReference type="Pfam" id="PF13476">
    <property type="entry name" value="AAA_23"/>
    <property type="match status" value="1"/>
</dbReference>
<feature type="coiled-coil region" evidence="1">
    <location>
        <begin position="268"/>
        <end position="369"/>
    </location>
</feature>
<name>A0AAE4V6U7_MYCFO</name>
<protein>
    <submittedName>
        <fullName evidence="3">AAA family ATPase</fullName>
    </submittedName>
</protein>
<dbReference type="EMBL" id="JAWLVV010000001">
    <property type="protein sequence ID" value="MDV7288796.1"/>
    <property type="molecule type" value="Genomic_DNA"/>
</dbReference>
<accession>A0AAE4V6U7</accession>
<evidence type="ECO:0000313" key="4">
    <source>
        <dbReference type="Proteomes" id="UP001186041"/>
    </source>
</evidence>
<dbReference type="SUPFAM" id="SSF52540">
    <property type="entry name" value="P-loop containing nucleoside triphosphate hydrolases"/>
    <property type="match status" value="1"/>
</dbReference>
<dbReference type="Gene3D" id="3.40.50.300">
    <property type="entry name" value="P-loop containing nucleotide triphosphate hydrolases"/>
    <property type="match status" value="2"/>
</dbReference>
<feature type="domain" description="Rad50/SbcC-type AAA" evidence="2">
    <location>
        <begin position="12"/>
        <end position="230"/>
    </location>
</feature>
<keyword evidence="1" id="KW-0175">Coiled coil</keyword>